<dbReference type="PANTHER" id="PTHR43400">
    <property type="entry name" value="FUMARATE REDUCTASE"/>
    <property type="match status" value="1"/>
</dbReference>
<evidence type="ECO:0000259" key="5">
    <source>
        <dbReference type="Pfam" id="PF00890"/>
    </source>
</evidence>
<comment type="caution">
    <text evidence="6">The sequence shown here is derived from an EMBL/GenBank/DDBJ whole genome shotgun (WGS) entry which is preliminary data.</text>
</comment>
<sequence>MTQKDVNKDDIETTSYDFICIGSGAAGLMGALRAADRGARVLVLEATDLLGGTTSFSGANLWVPFNRWARQGPDADSRQRAEAYVKRCLGDRADDPRWSVFFDRINEVVEYIEQRTAVRFFPTRYPDSFGEWPEGTCKRHIGTDLLKIPDLGVFNNQVRRPPGLTVHLRYRDFDSMRIPFLFTRAAKLRMGMRILFRRWQGKVGMGYAFVLGMLEACLRMGVTFKLEHKVQRLVFQDGKVCGVAGQSPAGHFEFHAKQGVLIGSGGFDHNIELMKEYLPGTIEETMTPPVNQGDHIHFAKQVDAELAHMDEAWYLPGKVLPGAKPYEGKKIGTWLTGDRIWPHMLWVNSKGKRFVNESAQNSANAFYAVDSESGEQANLTSWTILDNQFRQRYPILMSLYPGQEDPEWLIKADSIKALANKINVPADVLQSTIDRFNQFAQKGKDDDFQRGEGAYDHYFGDHRLPHHTLGTIEKPPFYAYKNSRSSVGTKGGIRINQHSQAIANDGSVIQGLYVAGNASAALNGPISVAAAATIPPALVAAMVAADHAIDRTDFSVRDTLMKKG</sequence>
<feature type="domain" description="FAD-dependent oxidoreductase 2 FAD-binding" evidence="5">
    <location>
        <begin position="17"/>
        <end position="521"/>
    </location>
</feature>
<accession>A0ABT8EFF0</accession>
<keyword evidence="3" id="KW-0274">FAD</keyword>
<dbReference type="RefSeq" id="WP_266122628.1">
    <property type="nucleotide sequence ID" value="NZ_JAJHNU010000001.1"/>
</dbReference>
<dbReference type="SUPFAM" id="SSF51905">
    <property type="entry name" value="FAD/NAD(P)-binding domain"/>
    <property type="match status" value="1"/>
</dbReference>
<comment type="cofactor">
    <cofactor evidence="1">
        <name>FAD</name>
        <dbReference type="ChEBI" id="CHEBI:57692"/>
    </cofactor>
</comment>
<keyword evidence="2" id="KW-0285">Flavoprotein</keyword>
<keyword evidence="7" id="KW-1185">Reference proteome</keyword>
<dbReference type="Pfam" id="PF00890">
    <property type="entry name" value="FAD_binding_2"/>
    <property type="match status" value="1"/>
</dbReference>
<dbReference type="InterPro" id="IPR036188">
    <property type="entry name" value="FAD/NAD-bd_sf"/>
</dbReference>
<evidence type="ECO:0000256" key="2">
    <source>
        <dbReference type="ARBA" id="ARBA00022630"/>
    </source>
</evidence>
<dbReference type="EMBL" id="JAJHNU010000001">
    <property type="protein sequence ID" value="MDN4120036.1"/>
    <property type="molecule type" value="Genomic_DNA"/>
</dbReference>
<keyword evidence="4" id="KW-0560">Oxidoreductase</keyword>
<name>A0ABT8EFF0_9BURK</name>
<dbReference type="InterPro" id="IPR050315">
    <property type="entry name" value="FAD-oxidoreductase_2"/>
</dbReference>
<evidence type="ECO:0000313" key="6">
    <source>
        <dbReference type="EMBL" id="MDN4120036.1"/>
    </source>
</evidence>
<dbReference type="Gene3D" id="3.50.50.60">
    <property type="entry name" value="FAD/NAD(P)-binding domain"/>
    <property type="match status" value="2"/>
</dbReference>
<dbReference type="PANTHER" id="PTHR43400:SF10">
    <property type="entry name" value="3-OXOSTEROID 1-DEHYDROGENASE"/>
    <property type="match status" value="1"/>
</dbReference>
<dbReference type="Proteomes" id="UP001168613">
    <property type="component" value="Unassembled WGS sequence"/>
</dbReference>
<dbReference type="InterPro" id="IPR027477">
    <property type="entry name" value="Succ_DH/fumarate_Rdtase_cat_sf"/>
</dbReference>
<gene>
    <name evidence="6" type="ORF">LMS43_01910</name>
</gene>
<protein>
    <submittedName>
        <fullName evidence="6">FAD-binding protein</fullName>
    </submittedName>
</protein>
<reference evidence="6" key="1">
    <citation type="submission" date="2021-11" db="EMBL/GenBank/DDBJ databases">
        <title>Draft genome sequence of Alcaligenes endophyticus type strain CCUG 75668T.</title>
        <authorList>
            <person name="Salva-Serra F."/>
            <person name="Duran R.E."/>
            <person name="Seeger M."/>
            <person name="Moore E.R.B."/>
            <person name="Jaen-Luchoro D."/>
        </authorList>
    </citation>
    <scope>NUCLEOTIDE SEQUENCE</scope>
    <source>
        <strain evidence="6">CCUG 75668</strain>
    </source>
</reference>
<organism evidence="6 7">
    <name type="scientific">Alcaligenes endophyticus</name>
    <dbReference type="NCBI Taxonomy" id="1929088"/>
    <lineage>
        <taxon>Bacteria</taxon>
        <taxon>Pseudomonadati</taxon>
        <taxon>Pseudomonadota</taxon>
        <taxon>Betaproteobacteria</taxon>
        <taxon>Burkholderiales</taxon>
        <taxon>Alcaligenaceae</taxon>
        <taxon>Alcaligenes</taxon>
    </lineage>
</organism>
<evidence type="ECO:0000256" key="3">
    <source>
        <dbReference type="ARBA" id="ARBA00022827"/>
    </source>
</evidence>
<proteinExistence type="predicted"/>
<dbReference type="Gene3D" id="3.90.700.10">
    <property type="entry name" value="Succinate dehydrogenase/fumarate reductase flavoprotein, catalytic domain"/>
    <property type="match status" value="1"/>
</dbReference>
<dbReference type="InterPro" id="IPR003953">
    <property type="entry name" value="FAD-dep_OxRdtase_2_FAD-bd"/>
</dbReference>
<evidence type="ECO:0000256" key="4">
    <source>
        <dbReference type="ARBA" id="ARBA00023002"/>
    </source>
</evidence>
<evidence type="ECO:0000313" key="7">
    <source>
        <dbReference type="Proteomes" id="UP001168613"/>
    </source>
</evidence>
<evidence type="ECO:0000256" key="1">
    <source>
        <dbReference type="ARBA" id="ARBA00001974"/>
    </source>
</evidence>
<dbReference type="SUPFAM" id="SSF56425">
    <property type="entry name" value="Succinate dehydrogenase/fumarate reductase flavoprotein, catalytic domain"/>
    <property type="match status" value="1"/>
</dbReference>